<comment type="caution">
    <text evidence="1">The sequence shown here is derived from an EMBL/GenBank/DDBJ whole genome shotgun (WGS) entry which is preliminary data.</text>
</comment>
<evidence type="ECO:0000313" key="1">
    <source>
        <dbReference type="EMBL" id="ETO03005.1"/>
    </source>
</evidence>
<proteinExistence type="predicted"/>
<protein>
    <submittedName>
        <fullName evidence="1">Uncharacterized protein</fullName>
    </submittedName>
</protein>
<reference evidence="1 2" key="1">
    <citation type="journal article" date="2013" name="Curr. Biol.">
        <title>The Genome of the Foraminiferan Reticulomyxa filosa.</title>
        <authorList>
            <person name="Glockner G."/>
            <person name="Hulsmann N."/>
            <person name="Schleicher M."/>
            <person name="Noegel A.A."/>
            <person name="Eichinger L."/>
            <person name="Gallinger C."/>
            <person name="Pawlowski J."/>
            <person name="Sierra R."/>
            <person name="Euteneuer U."/>
            <person name="Pillet L."/>
            <person name="Moustafa A."/>
            <person name="Platzer M."/>
            <person name="Groth M."/>
            <person name="Szafranski K."/>
            <person name="Schliwa M."/>
        </authorList>
    </citation>
    <scope>NUCLEOTIDE SEQUENCE [LARGE SCALE GENOMIC DNA]</scope>
</reference>
<gene>
    <name evidence="1" type="ORF">RFI_34405</name>
</gene>
<dbReference type="Proteomes" id="UP000023152">
    <property type="component" value="Unassembled WGS sequence"/>
</dbReference>
<name>X6LQI5_RETFI</name>
<sequence length="175" mass="20556">IFQEKLKYFFLTGEFSESPYLQYKLKNYYEKKNIILVIPRVPTLAIARGAPQLGLFPFTSCPLHRIFHVTTFIYFYFFTTSSVHNVVTVLQDVEEWMKPTIANAKKLTGKPLVKALTDKELAKIEQDSKEQMIFGYCCKLNSQKKILKNNHFTLEYSTKYYNNNKKIIYQIIVTI</sequence>
<organism evidence="1 2">
    <name type="scientific">Reticulomyxa filosa</name>
    <dbReference type="NCBI Taxonomy" id="46433"/>
    <lineage>
        <taxon>Eukaryota</taxon>
        <taxon>Sar</taxon>
        <taxon>Rhizaria</taxon>
        <taxon>Retaria</taxon>
        <taxon>Foraminifera</taxon>
        <taxon>Monothalamids</taxon>
        <taxon>Reticulomyxidae</taxon>
        <taxon>Reticulomyxa</taxon>
    </lineage>
</organism>
<dbReference type="AlphaFoldDB" id="X6LQI5"/>
<accession>X6LQI5</accession>
<feature type="non-terminal residue" evidence="1">
    <location>
        <position position="1"/>
    </location>
</feature>
<evidence type="ECO:0000313" key="2">
    <source>
        <dbReference type="Proteomes" id="UP000023152"/>
    </source>
</evidence>
<keyword evidence="2" id="KW-1185">Reference proteome</keyword>
<dbReference type="EMBL" id="ASPP01034384">
    <property type="protein sequence ID" value="ETO03005.1"/>
    <property type="molecule type" value="Genomic_DNA"/>
</dbReference>
<dbReference type="OrthoDB" id="2963168at2759"/>